<feature type="region of interest" description="Disordered" evidence="1">
    <location>
        <begin position="33"/>
        <end position="61"/>
    </location>
</feature>
<feature type="compositionally biased region" description="Basic residues" evidence="1">
    <location>
        <begin position="45"/>
        <end position="61"/>
    </location>
</feature>
<evidence type="ECO:0000256" key="1">
    <source>
        <dbReference type="SAM" id="MobiDB-lite"/>
    </source>
</evidence>
<keyword evidence="3" id="KW-1185">Reference proteome</keyword>
<comment type="caution">
    <text evidence="2">The sequence shown here is derived from an EMBL/GenBank/DDBJ whole genome shotgun (WGS) entry which is preliminary data.</text>
</comment>
<feature type="non-terminal residue" evidence="2">
    <location>
        <position position="1"/>
    </location>
</feature>
<reference evidence="2 3" key="1">
    <citation type="journal article" date="2018" name="PLoS ONE">
        <title>The draft genome of Kipferlia bialata reveals reductive genome evolution in fornicate parasites.</title>
        <authorList>
            <person name="Tanifuji G."/>
            <person name="Takabayashi S."/>
            <person name="Kume K."/>
            <person name="Takagi M."/>
            <person name="Nakayama T."/>
            <person name="Kamikawa R."/>
            <person name="Inagaki Y."/>
            <person name="Hashimoto T."/>
        </authorList>
    </citation>
    <scope>NUCLEOTIDE SEQUENCE [LARGE SCALE GENOMIC DNA]</scope>
    <source>
        <strain evidence="2">NY0173</strain>
    </source>
</reference>
<gene>
    <name evidence="2" type="ORF">KIPB_014596</name>
</gene>
<dbReference type="AlphaFoldDB" id="A0A9K3DB00"/>
<evidence type="ECO:0000313" key="2">
    <source>
        <dbReference type="EMBL" id="GIQ91371.1"/>
    </source>
</evidence>
<accession>A0A9K3DB00</accession>
<name>A0A9K3DB00_9EUKA</name>
<evidence type="ECO:0000313" key="3">
    <source>
        <dbReference type="Proteomes" id="UP000265618"/>
    </source>
</evidence>
<dbReference type="Proteomes" id="UP000265618">
    <property type="component" value="Unassembled WGS sequence"/>
</dbReference>
<organism evidence="2 3">
    <name type="scientific">Kipferlia bialata</name>
    <dbReference type="NCBI Taxonomy" id="797122"/>
    <lineage>
        <taxon>Eukaryota</taxon>
        <taxon>Metamonada</taxon>
        <taxon>Carpediemonas-like organisms</taxon>
        <taxon>Kipferlia</taxon>
    </lineage>
</organism>
<dbReference type="EMBL" id="BDIP01007600">
    <property type="protein sequence ID" value="GIQ91371.1"/>
    <property type="molecule type" value="Genomic_DNA"/>
</dbReference>
<proteinExistence type="predicted"/>
<protein>
    <submittedName>
        <fullName evidence="2">Uncharacterized protein</fullName>
    </submittedName>
</protein>
<sequence length="77" mass="8531">GGATPAALSCIFDDGDFYVRELTQFVADTKASNGLDPLSAAKASKTARQRRQQRRKLYVKHSSKLRALDKRKVHKVG</sequence>